<keyword evidence="10" id="KW-1185">Reference proteome</keyword>
<evidence type="ECO:0000256" key="6">
    <source>
        <dbReference type="ARBA" id="ARBA00023136"/>
    </source>
</evidence>
<dbReference type="Gene3D" id="1.20.1250.20">
    <property type="entry name" value="MFS general substrate transporter like domains"/>
    <property type="match status" value="1"/>
</dbReference>
<accession>A0ABP6D9R0</accession>
<feature type="transmembrane region" description="Helical" evidence="7">
    <location>
        <begin position="312"/>
        <end position="333"/>
    </location>
</feature>
<feature type="transmembrane region" description="Helical" evidence="7">
    <location>
        <begin position="177"/>
        <end position="199"/>
    </location>
</feature>
<feature type="transmembrane region" description="Helical" evidence="7">
    <location>
        <begin position="418"/>
        <end position="438"/>
    </location>
</feature>
<dbReference type="RefSeq" id="WP_344549341.1">
    <property type="nucleotide sequence ID" value="NZ_BAAATD010000028.1"/>
</dbReference>
<dbReference type="Gene3D" id="1.20.1720.10">
    <property type="entry name" value="Multidrug resistance protein D"/>
    <property type="match status" value="1"/>
</dbReference>
<evidence type="ECO:0000256" key="4">
    <source>
        <dbReference type="ARBA" id="ARBA00022692"/>
    </source>
</evidence>
<feature type="transmembrane region" description="Helical" evidence="7">
    <location>
        <begin position="450"/>
        <end position="471"/>
    </location>
</feature>
<feature type="transmembrane region" description="Helical" evidence="7">
    <location>
        <begin position="90"/>
        <end position="113"/>
    </location>
</feature>
<evidence type="ECO:0000256" key="1">
    <source>
        <dbReference type="ARBA" id="ARBA00004651"/>
    </source>
</evidence>
<feature type="transmembrane region" description="Helical" evidence="7">
    <location>
        <begin position="211"/>
        <end position="231"/>
    </location>
</feature>
<evidence type="ECO:0000313" key="9">
    <source>
        <dbReference type="EMBL" id="GAA2639337.1"/>
    </source>
</evidence>
<dbReference type="InterPro" id="IPR020846">
    <property type="entry name" value="MFS_dom"/>
</dbReference>
<feature type="transmembrane region" description="Helical" evidence="7">
    <location>
        <begin position="60"/>
        <end position="78"/>
    </location>
</feature>
<keyword evidence="6 7" id="KW-0472">Membrane</keyword>
<feature type="transmembrane region" description="Helical" evidence="7">
    <location>
        <begin position="279"/>
        <end position="300"/>
    </location>
</feature>
<feature type="domain" description="Major facilitator superfamily (MFS) profile" evidence="8">
    <location>
        <begin position="24"/>
        <end position="476"/>
    </location>
</feature>
<dbReference type="PANTHER" id="PTHR42718:SF46">
    <property type="entry name" value="BLR6921 PROTEIN"/>
    <property type="match status" value="1"/>
</dbReference>
<evidence type="ECO:0000256" key="5">
    <source>
        <dbReference type="ARBA" id="ARBA00022989"/>
    </source>
</evidence>
<evidence type="ECO:0000259" key="8">
    <source>
        <dbReference type="PROSITE" id="PS50850"/>
    </source>
</evidence>
<dbReference type="InterPro" id="IPR036259">
    <property type="entry name" value="MFS_trans_sf"/>
</dbReference>
<dbReference type="Pfam" id="PF07690">
    <property type="entry name" value="MFS_1"/>
    <property type="match status" value="1"/>
</dbReference>
<gene>
    <name evidence="9" type="ORF">GCM10010411_94420</name>
</gene>
<reference evidence="10" key="1">
    <citation type="journal article" date="2019" name="Int. J. Syst. Evol. Microbiol.">
        <title>The Global Catalogue of Microorganisms (GCM) 10K type strain sequencing project: providing services to taxonomists for standard genome sequencing and annotation.</title>
        <authorList>
            <consortium name="The Broad Institute Genomics Platform"/>
            <consortium name="The Broad Institute Genome Sequencing Center for Infectious Disease"/>
            <person name="Wu L."/>
            <person name="Ma J."/>
        </authorList>
    </citation>
    <scope>NUCLEOTIDE SEQUENCE [LARGE SCALE GENOMIC DNA]</scope>
    <source>
        <strain evidence="10">JCM 6833</strain>
    </source>
</reference>
<protein>
    <submittedName>
        <fullName evidence="9">MFS transporter</fullName>
    </submittedName>
</protein>
<keyword evidence="5 7" id="KW-1133">Transmembrane helix</keyword>
<feature type="transmembrane region" description="Helical" evidence="7">
    <location>
        <begin position="119"/>
        <end position="138"/>
    </location>
</feature>
<name>A0ABP6D9R0_9ACTN</name>
<evidence type="ECO:0000256" key="2">
    <source>
        <dbReference type="ARBA" id="ARBA00022448"/>
    </source>
</evidence>
<comment type="caution">
    <text evidence="9">The sequence shown here is derived from an EMBL/GenBank/DDBJ whole genome shotgun (WGS) entry which is preliminary data.</text>
</comment>
<keyword evidence="4 7" id="KW-0812">Transmembrane</keyword>
<evidence type="ECO:0000256" key="7">
    <source>
        <dbReference type="SAM" id="Phobius"/>
    </source>
</evidence>
<dbReference type="InterPro" id="IPR011701">
    <property type="entry name" value="MFS"/>
</dbReference>
<feature type="transmembrane region" description="Helical" evidence="7">
    <location>
        <begin position="20"/>
        <end position="40"/>
    </location>
</feature>
<feature type="transmembrane region" description="Helical" evidence="7">
    <location>
        <begin position="150"/>
        <end position="171"/>
    </location>
</feature>
<evidence type="ECO:0000256" key="3">
    <source>
        <dbReference type="ARBA" id="ARBA00022475"/>
    </source>
</evidence>
<evidence type="ECO:0000313" key="10">
    <source>
        <dbReference type="Proteomes" id="UP001501509"/>
    </source>
</evidence>
<keyword evidence="2" id="KW-0813">Transport</keyword>
<dbReference type="SUPFAM" id="SSF103473">
    <property type="entry name" value="MFS general substrate transporter"/>
    <property type="match status" value="1"/>
</dbReference>
<comment type="subcellular location">
    <subcellularLocation>
        <location evidence="1">Cell membrane</location>
        <topology evidence="1">Multi-pass membrane protein</topology>
    </subcellularLocation>
</comment>
<dbReference type="PROSITE" id="PS50850">
    <property type="entry name" value="MFS"/>
    <property type="match status" value="1"/>
</dbReference>
<sequence>MTRNPADQTAADVREPGPVASAGILALVCAAQFMVVLDVSVVNVALPSIQRSLGFAAADLPWVATSYALVFGGFLLLGGRLADLYGHRRVLGVGLGLFTAASLAGGLASSAGLLIGARAVQGLGAAVLAPVTLTVLTVTFPEGAARTRALAVWTAVSLAGGAAGNLVGGALTEYLSWRSILLVNVPIGVAALVAAARLLGDGPARAGTGRLDVPGAVLATSGLVAVTYALSPGEGRPGVVTAAVWVVGVLALVAFAVVEVRVADWPLLPPRLLRRRAVWLGNGVMLLAGAAFQVPMWYFLTLYMQNVLHLEALQTGLGFLPHTVLTLLIGLRITPWLMRHVDTRVLIAGGIWIAAAGFAWQSQSTAGDTYWSGVAGPAVLLSVGGAVFNTPLTATVTSGVADGDAGAASGLMNTAKQVGGALGLAALVALTAGPAGGGATTGEAMLAAQYGQAFAATAAVLAVIGALAFGLPPRRDNAPR</sequence>
<dbReference type="PANTHER" id="PTHR42718">
    <property type="entry name" value="MAJOR FACILITATOR SUPERFAMILY MULTIDRUG TRANSPORTER MFSC"/>
    <property type="match status" value="1"/>
</dbReference>
<feature type="transmembrane region" description="Helical" evidence="7">
    <location>
        <begin position="237"/>
        <end position="258"/>
    </location>
</feature>
<dbReference type="Proteomes" id="UP001501509">
    <property type="component" value="Unassembled WGS sequence"/>
</dbReference>
<proteinExistence type="predicted"/>
<organism evidence="9 10">
    <name type="scientific">Actinomadura fulvescens</name>
    <dbReference type="NCBI Taxonomy" id="46160"/>
    <lineage>
        <taxon>Bacteria</taxon>
        <taxon>Bacillati</taxon>
        <taxon>Actinomycetota</taxon>
        <taxon>Actinomycetes</taxon>
        <taxon>Streptosporangiales</taxon>
        <taxon>Thermomonosporaceae</taxon>
        <taxon>Actinomadura</taxon>
    </lineage>
</organism>
<dbReference type="CDD" id="cd17321">
    <property type="entry name" value="MFS_MMR_MDR_like"/>
    <property type="match status" value="1"/>
</dbReference>
<keyword evidence="3" id="KW-1003">Cell membrane</keyword>
<feature type="transmembrane region" description="Helical" evidence="7">
    <location>
        <begin position="345"/>
        <end position="363"/>
    </location>
</feature>
<dbReference type="EMBL" id="BAAATD010000028">
    <property type="protein sequence ID" value="GAA2639337.1"/>
    <property type="molecule type" value="Genomic_DNA"/>
</dbReference>